<evidence type="ECO:0000313" key="2">
    <source>
        <dbReference type="EMBL" id="MBW29971.1"/>
    </source>
</evidence>
<protein>
    <submittedName>
        <fullName evidence="2">Putative secreted peptide</fullName>
    </submittedName>
</protein>
<dbReference type="AlphaFoldDB" id="A0A2M3ZN58"/>
<feature type="signal peptide" evidence="1">
    <location>
        <begin position="1"/>
        <end position="19"/>
    </location>
</feature>
<feature type="chain" id="PRO_5014824402" evidence="1">
    <location>
        <begin position="20"/>
        <end position="68"/>
    </location>
</feature>
<name>A0A2M3ZN58_9DIPT</name>
<reference evidence="2" key="1">
    <citation type="submission" date="2018-01" db="EMBL/GenBank/DDBJ databases">
        <title>An insight into the sialome of Amazonian anophelines.</title>
        <authorList>
            <person name="Ribeiro J.M."/>
            <person name="Scarpassa V."/>
            <person name="Calvo E."/>
        </authorList>
    </citation>
    <scope>NUCLEOTIDE SEQUENCE</scope>
    <source>
        <tissue evidence="2">Salivary glands</tissue>
    </source>
</reference>
<proteinExistence type="predicted"/>
<accession>A0A2M3ZN58</accession>
<evidence type="ECO:0000256" key="1">
    <source>
        <dbReference type="SAM" id="SignalP"/>
    </source>
</evidence>
<sequence length="68" mass="7415">MSTLILLLQCLSMIRNAPSGIKTFLLKVSPTTLTHHSYISSIGTQKASVFGRKEWMNANALITTHGLA</sequence>
<keyword evidence="1" id="KW-0732">Signal</keyword>
<organism evidence="2">
    <name type="scientific">Anopheles braziliensis</name>
    <dbReference type="NCBI Taxonomy" id="58242"/>
    <lineage>
        <taxon>Eukaryota</taxon>
        <taxon>Metazoa</taxon>
        <taxon>Ecdysozoa</taxon>
        <taxon>Arthropoda</taxon>
        <taxon>Hexapoda</taxon>
        <taxon>Insecta</taxon>
        <taxon>Pterygota</taxon>
        <taxon>Neoptera</taxon>
        <taxon>Endopterygota</taxon>
        <taxon>Diptera</taxon>
        <taxon>Nematocera</taxon>
        <taxon>Culicoidea</taxon>
        <taxon>Culicidae</taxon>
        <taxon>Anophelinae</taxon>
        <taxon>Anopheles</taxon>
    </lineage>
</organism>
<dbReference type="EMBL" id="GGFM01009220">
    <property type="protein sequence ID" value="MBW29971.1"/>
    <property type="molecule type" value="Transcribed_RNA"/>
</dbReference>